<proteinExistence type="predicted"/>
<dbReference type="GO" id="GO:0003677">
    <property type="term" value="F:DNA binding"/>
    <property type="evidence" value="ECO:0007669"/>
    <property type="project" value="InterPro"/>
</dbReference>
<dbReference type="EMBL" id="JADJEV010000005">
    <property type="protein sequence ID" value="MBK6975653.1"/>
    <property type="molecule type" value="Genomic_DNA"/>
</dbReference>
<feature type="domain" description="Tyr recombinase" evidence="2">
    <location>
        <begin position="20"/>
        <end position="67"/>
    </location>
</feature>
<dbReference type="AlphaFoldDB" id="A0A9D7HPA5"/>
<dbReference type="Gene3D" id="1.10.443.10">
    <property type="entry name" value="Intergrase catalytic core"/>
    <property type="match status" value="1"/>
</dbReference>
<dbReference type="GO" id="GO:0015074">
    <property type="term" value="P:DNA integration"/>
    <property type="evidence" value="ECO:0007669"/>
    <property type="project" value="InterPro"/>
</dbReference>
<accession>A0A9D7HPA5</accession>
<gene>
    <name evidence="3" type="ORF">IPH26_03595</name>
    <name evidence="4" type="ORF">IPH26_22810</name>
</gene>
<dbReference type="Pfam" id="PF00589">
    <property type="entry name" value="Phage_integrase"/>
    <property type="match status" value="1"/>
</dbReference>
<organism evidence="4 5">
    <name type="scientific">Candidatus Methylophosphatis roskildensis</name>
    <dbReference type="NCBI Taxonomy" id="2899263"/>
    <lineage>
        <taxon>Bacteria</taxon>
        <taxon>Pseudomonadati</taxon>
        <taxon>Pseudomonadota</taxon>
        <taxon>Betaproteobacteria</taxon>
        <taxon>Nitrosomonadales</taxon>
        <taxon>Sterolibacteriaceae</taxon>
        <taxon>Candidatus Methylophosphatis</taxon>
    </lineage>
</organism>
<sequence>MSPYLRGRQLTEIDRELIAKIAEVKWHGLRHTWASWVAQAGTPLNVLQELGGWESESMVRRYAHLAPAQLIEHSEKVAGLLGGTNTAHRGKKGQADA</sequence>
<dbReference type="InterPro" id="IPR002104">
    <property type="entry name" value="Integrase_catalytic"/>
</dbReference>
<dbReference type="EMBL" id="JADJEV010000002">
    <property type="protein sequence ID" value="MBK6972058.1"/>
    <property type="molecule type" value="Genomic_DNA"/>
</dbReference>
<dbReference type="Proteomes" id="UP000807785">
    <property type="component" value="Unassembled WGS sequence"/>
</dbReference>
<evidence type="ECO:0000313" key="5">
    <source>
        <dbReference type="Proteomes" id="UP000807785"/>
    </source>
</evidence>
<evidence type="ECO:0000313" key="4">
    <source>
        <dbReference type="EMBL" id="MBK6975653.1"/>
    </source>
</evidence>
<dbReference type="GO" id="GO:0006310">
    <property type="term" value="P:DNA recombination"/>
    <property type="evidence" value="ECO:0007669"/>
    <property type="project" value="UniProtKB-KW"/>
</dbReference>
<dbReference type="InterPro" id="IPR013762">
    <property type="entry name" value="Integrase-like_cat_sf"/>
</dbReference>
<evidence type="ECO:0000313" key="3">
    <source>
        <dbReference type="EMBL" id="MBK6972058.1"/>
    </source>
</evidence>
<name>A0A9D7HPA5_9PROT</name>
<reference evidence="4" key="1">
    <citation type="submission" date="2020-10" db="EMBL/GenBank/DDBJ databases">
        <title>Connecting structure to function with the recovery of over 1000 high-quality activated sludge metagenome-assembled genomes encoding full-length rRNA genes using long-read sequencing.</title>
        <authorList>
            <person name="Singleton C.M."/>
            <person name="Petriglieri F."/>
            <person name="Kristensen J.M."/>
            <person name="Kirkegaard R.H."/>
            <person name="Michaelsen T.Y."/>
            <person name="Andersen M.H."/>
            <person name="Karst S.M."/>
            <person name="Dueholm M.S."/>
            <person name="Nielsen P.H."/>
            <person name="Albertsen M."/>
        </authorList>
    </citation>
    <scope>NUCLEOTIDE SEQUENCE</scope>
    <source>
        <strain evidence="4">Bjer_18-Q3-R1-45_BAT3C.347</strain>
    </source>
</reference>
<evidence type="ECO:0000256" key="1">
    <source>
        <dbReference type="ARBA" id="ARBA00023172"/>
    </source>
</evidence>
<comment type="caution">
    <text evidence="4">The sequence shown here is derived from an EMBL/GenBank/DDBJ whole genome shotgun (WGS) entry which is preliminary data.</text>
</comment>
<keyword evidence="1" id="KW-0233">DNA recombination</keyword>
<protein>
    <submittedName>
        <fullName evidence="4">Tyrosine-type recombinase/integrase</fullName>
    </submittedName>
</protein>
<dbReference type="SUPFAM" id="SSF56349">
    <property type="entry name" value="DNA breaking-rejoining enzymes"/>
    <property type="match status" value="1"/>
</dbReference>
<dbReference type="InterPro" id="IPR011010">
    <property type="entry name" value="DNA_brk_join_enz"/>
</dbReference>
<evidence type="ECO:0000259" key="2">
    <source>
        <dbReference type="Pfam" id="PF00589"/>
    </source>
</evidence>